<evidence type="ECO:0000256" key="5">
    <source>
        <dbReference type="PROSITE-ProRule" id="PRU00076"/>
    </source>
</evidence>
<keyword evidence="6" id="KW-1133">Transmembrane helix</keyword>
<dbReference type="GO" id="GO:0005509">
    <property type="term" value="F:calcium ion binding"/>
    <property type="evidence" value="ECO:0007669"/>
    <property type="project" value="InterPro"/>
</dbReference>
<dbReference type="PANTHER" id="PTHR24049:SF22">
    <property type="entry name" value="DROSOPHILA CRUMBS HOMOLOG"/>
    <property type="match status" value="1"/>
</dbReference>
<dbReference type="OrthoDB" id="430340at2759"/>
<accession>A0A7J7ITT0</accession>
<evidence type="ECO:0000313" key="9">
    <source>
        <dbReference type="Proteomes" id="UP000593567"/>
    </source>
</evidence>
<dbReference type="EMBL" id="VXIV02003412">
    <property type="protein sequence ID" value="KAF6017332.1"/>
    <property type="molecule type" value="Genomic_DNA"/>
</dbReference>
<dbReference type="PANTHER" id="PTHR24049">
    <property type="entry name" value="CRUMBS FAMILY MEMBER"/>
    <property type="match status" value="1"/>
</dbReference>
<feature type="transmembrane region" description="Helical" evidence="6">
    <location>
        <begin position="317"/>
        <end position="339"/>
    </location>
</feature>
<dbReference type="InterPro" id="IPR000742">
    <property type="entry name" value="EGF"/>
</dbReference>
<keyword evidence="6" id="KW-0812">Transmembrane</keyword>
<feature type="disulfide bond" evidence="5">
    <location>
        <begin position="165"/>
        <end position="174"/>
    </location>
</feature>
<dbReference type="SMART" id="SM00181">
    <property type="entry name" value="EGF"/>
    <property type="match status" value="3"/>
</dbReference>
<keyword evidence="6" id="KW-0472">Membrane</keyword>
<dbReference type="SUPFAM" id="SSF57196">
    <property type="entry name" value="EGF/Laminin"/>
    <property type="match status" value="3"/>
</dbReference>
<dbReference type="Pfam" id="PF00008">
    <property type="entry name" value="EGF"/>
    <property type="match status" value="1"/>
</dbReference>
<evidence type="ECO:0000256" key="6">
    <source>
        <dbReference type="SAM" id="Phobius"/>
    </source>
</evidence>
<evidence type="ECO:0000256" key="4">
    <source>
        <dbReference type="ARBA" id="ARBA00023157"/>
    </source>
</evidence>
<keyword evidence="9" id="KW-1185">Reference proteome</keyword>
<comment type="caution">
    <text evidence="8">The sequence shown here is derived from an EMBL/GenBank/DDBJ whole genome shotgun (WGS) entry which is preliminary data.</text>
</comment>
<comment type="caution">
    <text evidence="5">Lacks conserved residue(s) required for the propagation of feature annotation.</text>
</comment>
<feature type="disulfide bond" evidence="5">
    <location>
        <begin position="297"/>
        <end position="306"/>
    </location>
</feature>
<evidence type="ECO:0000256" key="3">
    <source>
        <dbReference type="ARBA" id="ARBA00022737"/>
    </source>
</evidence>
<dbReference type="GO" id="GO:0007157">
    <property type="term" value="P:heterophilic cell-cell adhesion via plasma membrane cell adhesion molecules"/>
    <property type="evidence" value="ECO:0007669"/>
    <property type="project" value="TreeGrafter"/>
</dbReference>
<dbReference type="PROSITE" id="PS00022">
    <property type="entry name" value="EGF_1"/>
    <property type="match status" value="3"/>
</dbReference>
<sequence length="413" mass="45981">MVLCVANLTRKTTCPHSQLLSPFWYNRFVGDARGLDPVAKVYRPIRRSIGSIIFANLQPSELTRIEYNTTHPRGIITEDDLGKTPVYPFDAVKFQCSMHYFQIRRNDKTANSTTVICQANLTLPDDVRKQFCIPNDMCQLQPCLNKGTCENLQDNSDGAGFKCTCRVPHFGERCELTACSLSPKEVDGNLWIRPPKTSEVVASGDYCVHGNCSTDGKNSCTCIASAGPKCEYDVNECVEHGCQNGGVCIDQRFYHICLCRDGFFGPECGDTYNICDDEPCQNGGTCLLTQTGYKCYCQGKWLGKNCEQEPIGNQKSAVGISLAVATAVIFFFTSCCMCLTKLRERDRKYAKTDKVKQDIALLFEVAEKKYGVDNLVAQQLFVDFIYNQTDVIQQVDAVMNKDPEKDAARKGGA</sequence>
<name>A0A7J7ITT0_BUGNE</name>
<dbReference type="GO" id="GO:0005886">
    <property type="term" value="C:plasma membrane"/>
    <property type="evidence" value="ECO:0007669"/>
    <property type="project" value="TreeGrafter"/>
</dbReference>
<keyword evidence="2" id="KW-0732">Signal</keyword>
<dbReference type="CDD" id="cd00054">
    <property type="entry name" value="EGF_CA"/>
    <property type="match status" value="2"/>
</dbReference>
<evidence type="ECO:0000259" key="7">
    <source>
        <dbReference type="PROSITE" id="PS50026"/>
    </source>
</evidence>
<proteinExistence type="predicted"/>
<dbReference type="Proteomes" id="UP000593567">
    <property type="component" value="Unassembled WGS sequence"/>
</dbReference>
<feature type="domain" description="EGF-like" evidence="7">
    <location>
        <begin position="271"/>
        <end position="307"/>
    </location>
</feature>
<dbReference type="GO" id="GO:0032991">
    <property type="term" value="C:protein-containing complex"/>
    <property type="evidence" value="ECO:0007669"/>
    <property type="project" value="TreeGrafter"/>
</dbReference>
<evidence type="ECO:0000313" key="8">
    <source>
        <dbReference type="EMBL" id="KAF6017332.1"/>
    </source>
</evidence>
<organism evidence="8 9">
    <name type="scientific">Bugula neritina</name>
    <name type="common">Brown bryozoan</name>
    <name type="synonym">Sertularia neritina</name>
    <dbReference type="NCBI Taxonomy" id="10212"/>
    <lineage>
        <taxon>Eukaryota</taxon>
        <taxon>Metazoa</taxon>
        <taxon>Spiralia</taxon>
        <taxon>Lophotrochozoa</taxon>
        <taxon>Bryozoa</taxon>
        <taxon>Gymnolaemata</taxon>
        <taxon>Cheilostomatida</taxon>
        <taxon>Flustrina</taxon>
        <taxon>Buguloidea</taxon>
        <taxon>Bugulidae</taxon>
        <taxon>Bugula</taxon>
    </lineage>
</organism>
<reference evidence="8" key="1">
    <citation type="submission" date="2020-06" db="EMBL/GenBank/DDBJ databases">
        <title>Draft genome of Bugula neritina, a colonial animal packing powerful symbionts and potential medicines.</title>
        <authorList>
            <person name="Rayko M."/>
        </authorList>
    </citation>
    <scope>NUCLEOTIDE SEQUENCE [LARGE SCALE GENOMIC DNA]</scope>
    <source>
        <strain evidence="8">Kwan_BN1</strain>
    </source>
</reference>
<dbReference type="PROSITE" id="PS01186">
    <property type="entry name" value="EGF_2"/>
    <property type="match status" value="1"/>
</dbReference>
<dbReference type="SMART" id="SM00179">
    <property type="entry name" value="EGF_CA"/>
    <property type="match status" value="3"/>
</dbReference>
<feature type="domain" description="EGF-like" evidence="7">
    <location>
        <begin position="134"/>
        <end position="175"/>
    </location>
</feature>
<keyword evidence="1 5" id="KW-0245">EGF-like domain</keyword>
<gene>
    <name evidence="8" type="ORF">EB796_024361</name>
</gene>
<protein>
    <recommendedName>
        <fullName evidence="7">EGF-like domain-containing protein</fullName>
    </recommendedName>
</protein>
<dbReference type="Gene3D" id="2.10.25.10">
    <property type="entry name" value="Laminin"/>
    <property type="match status" value="3"/>
</dbReference>
<dbReference type="AlphaFoldDB" id="A0A7J7ITT0"/>
<dbReference type="GO" id="GO:0045197">
    <property type="term" value="P:establishment or maintenance of epithelial cell apical/basal polarity"/>
    <property type="evidence" value="ECO:0007669"/>
    <property type="project" value="TreeGrafter"/>
</dbReference>
<keyword evidence="3" id="KW-0677">Repeat</keyword>
<keyword evidence="4 5" id="KW-1015">Disulfide bond</keyword>
<feature type="disulfide bond" evidence="5">
    <location>
        <begin position="259"/>
        <end position="268"/>
    </location>
</feature>
<feature type="domain" description="EGF-like" evidence="7">
    <location>
        <begin position="233"/>
        <end position="269"/>
    </location>
</feature>
<dbReference type="PROSITE" id="PS50026">
    <property type="entry name" value="EGF_3"/>
    <property type="match status" value="3"/>
</dbReference>
<evidence type="ECO:0000256" key="2">
    <source>
        <dbReference type="ARBA" id="ARBA00022729"/>
    </source>
</evidence>
<dbReference type="InterPro" id="IPR001881">
    <property type="entry name" value="EGF-like_Ca-bd_dom"/>
</dbReference>
<evidence type="ECO:0000256" key="1">
    <source>
        <dbReference type="ARBA" id="ARBA00022536"/>
    </source>
</evidence>
<dbReference type="InterPro" id="IPR051022">
    <property type="entry name" value="Notch_Cell-Fate_Det"/>
</dbReference>